<keyword evidence="1" id="KW-0812">Transmembrane</keyword>
<feature type="transmembrane region" description="Helical" evidence="1">
    <location>
        <begin position="103"/>
        <end position="123"/>
    </location>
</feature>
<dbReference type="EMBL" id="CP066776">
    <property type="protein sequence ID" value="QQL45693.1"/>
    <property type="molecule type" value="Genomic_DNA"/>
</dbReference>
<proteinExistence type="predicted"/>
<dbReference type="PANTHER" id="PTHR35337:SF1">
    <property type="entry name" value="SLR1478 PROTEIN"/>
    <property type="match status" value="1"/>
</dbReference>
<keyword evidence="3" id="KW-1185">Reference proteome</keyword>
<gene>
    <name evidence="2" type="ORF">G3M56_003635</name>
</gene>
<dbReference type="RefSeq" id="WP_164365020.1">
    <property type="nucleotide sequence ID" value="NZ_CP066776.1"/>
</dbReference>
<feature type="transmembrane region" description="Helical" evidence="1">
    <location>
        <begin position="184"/>
        <end position="209"/>
    </location>
</feature>
<evidence type="ECO:0000256" key="1">
    <source>
        <dbReference type="SAM" id="Phobius"/>
    </source>
</evidence>
<dbReference type="Pfam" id="PF01944">
    <property type="entry name" value="SpoIIM"/>
    <property type="match status" value="1"/>
</dbReference>
<feature type="transmembrane region" description="Helical" evidence="1">
    <location>
        <begin position="295"/>
        <end position="313"/>
    </location>
</feature>
<name>A0A6B3LDN0_9BACT</name>
<sequence>MKEPEFIDEHSAMWERFEEDLKVLEKRSVVGDAVMTSRTFSQVCHHLALARHRMYGAELCERLNALVSRGSRFFSKPRRSSAAEVWYFLTAGFPATVRKEWRLFWISTLVFLIPFVWAALAVGNDSEWAHAILGADGMESVEKMYGKGADLETFRGEFDSNFMMWAFYVWNNVRIDFQMVAGGLLAGVGTLFFLLFNGVFLGAFTGWVHQSGDPQKFYSFVVGHSSLEMVGMLIAGMAGLRIGCGILFPGRLRRGVALADAAKRALPMIYGSGLMTFFAAFIEGFWSAQDVPVSAKYWAGGAGWLLLVAYFLLAGRGKEALPR</sequence>
<dbReference type="PANTHER" id="PTHR35337">
    <property type="entry name" value="SLR1478 PROTEIN"/>
    <property type="match status" value="1"/>
</dbReference>
<keyword evidence="1" id="KW-0472">Membrane</keyword>
<accession>A0A6B3LDN0</accession>
<dbReference type="Proteomes" id="UP000475117">
    <property type="component" value="Chromosome"/>
</dbReference>
<organism evidence="2 3">
    <name type="scientific">Sulfuriroseicoccus oceanibius</name>
    <dbReference type="NCBI Taxonomy" id="2707525"/>
    <lineage>
        <taxon>Bacteria</taxon>
        <taxon>Pseudomonadati</taxon>
        <taxon>Verrucomicrobiota</taxon>
        <taxon>Verrucomicrobiia</taxon>
        <taxon>Verrucomicrobiales</taxon>
        <taxon>Verrucomicrobiaceae</taxon>
        <taxon>Sulfuriroseicoccus</taxon>
    </lineage>
</organism>
<keyword evidence="1" id="KW-1133">Transmembrane helix</keyword>
<dbReference type="AlphaFoldDB" id="A0A6B3LDN0"/>
<dbReference type="InterPro" id="IPR002798">
    <property type="entry name" value="SpoIIM-like"/>
</dbReference>
<protein>
    <submittedName>
        <fullName evidence="2">Stage II sporulation protein M</fullName>
    </submittedName>
</protein>
<evidence type="ECO:0000313" key="2">
    <source>
        <dbReference type="EMBL" id="QQL45693.1"/>
    </source>
</evidence>
<feature type="transmembrane region" description="Helical" evidence="1">
    <location>
        <begin position="229"/>
        <end position="248"/>
    </location>
</feature>
<dbReference type="KEGG" id="soa:G3M56_003635"/>
<evidence type="ECO:0000313" key="3">
    <source>
        <dbReference type="Proteomes" id="UP000475117"/>
    </source>
</evidence>
<reference evidence="2 3" key="1">
    <citation type="submission" date="2020-12" db="EMBL/GenBank/DDBJ databases">
        <title>Sulforoseuscoccus oceanibium gen. nov., sp. nov., a representative of the phylum Verrucomicrobia with special cytoplasmic membrane, and proposal of Sulforoseuscoccusaceae fam. nov.</title>
        <authorList>
            <person name="Xi F."/>
        </authorList>
    </citation>
    <scope>NUCLEOTIDE SEQUENCE [LARGE SCALE GENOMIC DNA]</scope>
    <source>
        <strain evidence="2 3">T37</strain>
    </source>
</reference>
<feature type="transmembrane region" description="Helical" evidence="1">
    <location>
        <begin position="269"/>
        <end position="289"/>
    </location>
</feature>